<feature type="transmembrane region" description="Helical" evidence="1">
    <location>
        <begin position="85"/>
        <end position="104"/>
    </location>
</feature>
<gene>
    <name evidence="2" type="ORF">ACFQO1_06030</name>
</gene>
<evidence type="ECO:0000313" key="3">
    <source>
        <dbReference type="Proteomes" id="UP001596415"/>
    </source>
</evidence>
<reference evidence="3" key="1">
    <citation type="journal article" date="2019" name="Int. J. Syst. Evol. Microbiol.">
        <title>The Global Catalogue of Microorganisms (GCM) 10K type strain sequencing project: providing services to taxonomists for standard genome sequencing and annotation.</title>
        <authorList>
            <consortium name="The Broad Institute Genomics Platform"/>
            <consortium name="The Broad Institute Genome Sequencing Center for Infectious Disease"/>
            <person name="Wu L."/>
            <person name="Ma J."/>
        </authorList>
    </citation>
    <scope>NUCLEOTIDE SEQUENCE [LARGE SCALE GENOMIC DNA]</scope>
    <source>
        <strain evidence="3">CGMCC 1.16306</strain>
    </source>
</reference>
<sequence length="144" mass="15922">MTTTNKPGSGFWIIAVIALLWNLIGIFFWASENFLMTDEIKATLPAEQVEMMNNAPSWGIWVYAIAVFGGTLASVLLLMRKKLAVPLFLISLIAILIQMGYWIFGMDSVGVLGPQSLIMPLIVITIAIFLYFYSKGAAKNGWLS</sequence>
<dbReference type="RefSeq" id="WP_380217082.1">
    <property type="nucleotide sequence ID" value="NZ_JBHTBN010000002.1"/>
</dbReference>
<organism evidence="2 3">
    <name type="scientific">Jejudonia soesokkakensis</name>
    <dbReference type="NCBI Taxonomy" id="1323432"/>
    <lineage>
        <taxon>Bacteria</taxon>
        <taxon>Pseudomonadati</taxon>
        <taxon>Bacteroidota</taxon>
        <taxon>Flavobacteriia</taxon>
        <taxon>Flavobacteriales</taxon>
        <taxon>Flavobacteriaceae</taxon>
        <taxon>Jejudonia</taxon>
    </lineage>
</organism>
<keyword evidence="1" id="KW-1133">Transmembrane helix</keyword>
<proteinExistence type="predicted"/>
<evidence type="ECO:0000313" key="2">
    <source>
        <dbReference type="EMBL" id="MFC7357236.1"/>
    </source>
</evidence>
<feature type="transmembrane region" description="Helical" evidence="1">
    <location>
        <begin position="12"/>
        <end position="30"/>
    </location>
</feature>
<name>A0ABW2MU88_9FLAO</name>
<feature type="transmembrane region" description="Helical" evidence="1">
    <location>
        <begin position="116"/>
        <end position="134"/>
    </location>
</feature>
<evidence type="ECO:0008006" key="4">
    <source>
        <dbReference type="Google" id="ProtNLM"/>
    </source>
</evidence>
<feature type="transmembrane region" description="Helical" evidence="1">
    <location>
        <begin position="60"/>
        <end position="78"/>
    </location>
</feature>
<keyword evidence="1" id="KW-0472">Membrane</keyword>
<comment type="caution">
    <text evidence="2">The sequence shown here is derived from an EMBL/GenBank/DDBJ whole genome shotgun (WGS) entry which is preliminary data.</text>
</comment>
<evidence type="ECO:0000256" key="1">
    <source>
        <dbReference type="SAM" id="Phobius"/>
    </source>
</evidence>
<dbReference type="EMBL" id="JBHTBN010000002">
    <property type="protein sequence ID" value="MFC7357236.1"/>
    <property type="molecule type" value="Genomic_DNA"/>
</dbReference>
<keyword evidence="1" id="KW-0812">Transmembrane</keyword>
<accession>A0ABW2MU88</accession>
<keyword evidence="3" id="KW-1185">Reference proteome</keyword>
<dbReference type="Proteomes" id="UP001596415">
    <property type="component" value="Unassembled WGS sequence"/>
</dbReference>
<protein>
    <recommendedName>
        <fullName evidence="4">Sugar transporter</fullName>
    </recommendedName>
</protein>